<dbReference type="GeneID" id="93461240"/>
<evidence type="ECO:0000313" key="1">
    <source>
        <dbReference type="EMBL" id="VTP10301.1"/>
    </source>
</evidence>
<proteinExistence type="predicted"/>
<protein>
    <submittedName>
        <fullName evidence="1">Uncharacterized protein</fullName>
    </submittedName>
</protein>
<sequence length="138" mass="15035">MTVPPPRTTRTDDERQLVLAAMSRIRDNTAQHGNGAHTVVALASESGIPRQRLYEHHADLLNEFKAAAATGPVATNALALQRQLAQAREHNHQLAAENTELRAKIRTLSAAIAELTHQGAEATHVVVPMPRRHPGLSR</sequence>
<dbReference type="EMBL" id="LR589653">
    <property type="protein sequence ID" value="VTP10301.1"/>
    <property type="molecule type" value="Genomic_DNA"/>
</dbReference>
<dbReference type="AlphaFoldDB" id="A0A653FMI8"/>
<name>A0A653FMI8_MYCSM</name>
<reference evidence="1" key="1">
    <citation type="submission" date="2019-05" db="EMBL/GenBank/DDBJ databases">
        <authorList>
            <person name="Naeem R."/>
            <person name="Antony C."/>
            <person name="Guan Q."/>
        </authorList>
    </citation>
    <scope>NUCLEOTIDE SEQUENCE</scope>
    <source>
        <strain evidence="1">1</strain>
    </source>
</reference>
<gene>
    <name evidence="1" type="ORF">BIN_B_04643</name>
</gene>
<organism evidence="1">
    <name type="scientific">Mycolicibacterium smegmatis</name>
    <name type="common">Mycobacterium smegmatis</name>
    <dbReference type="NCBI Taxonomy" id="1772"/>
    <lineage>
        <taxon>Bacteria</taxon>
        <taxon>Bacillati</taxon>
        <taxon>Actinomycetota</taxon>
        <taxon>Actinomycetes</taxon>
        <taxon>Mycobacteriales</taxon>
        <taxon>Mycobacteriaceae</taxon>
        <taxon>Mycolicibacterium</taxon>
    </lineage>
</organism>
<dbReference type="RefSeq" id="WP_014878712.1">
    <property type="nucleotide sequence ID" value="NZ_CP009495.1"/>
</dbReference>
<accession>A0A653FMI8</accession>